<name>A0AA42C5P5_9BACT</name>
<sequence length="471" mass="53698">MKPIILSFCLLLLFRLLSAQPLSGQSSVSLQSNFLFSDKQLPFWLEVNRLGTVSNKHGAQQLWGIDWQHRGNPFGKRGFSIDFGASLNGRTGNEPSVFATEYWGKFYARKAYLLAGAQSDPVYAEGLSLSNGDLFQSRNARPLPRVEFGASDVTPFPSGGASFFSFDFKYAEHFLIDDRIVSHPGLHHKWIRFNFKITPELTFRTALDHWVFWDGYSSEYGDLPGFNYYWKYVRGKEGGDESPETDQNNVAGNQLGQYVFQLNYHQDGYCLDIYWHHLFEDRSGMEWDNAEDGYGGLALTWLKETPLLKLIVMEYVHTMDQSGAFHLDKPNPENPARPTGRGRDNYFNNSVYRSGFVAYNRMMGLPLFVPTINEDGVSVGFASTRLWGIHSGFSGYFSEQVQWTGMMTWSRYFGNYGSRISPSQKLFSLAVSCQYQPKQKPISYSVRMAADLGDYEEPSLGVEFSLRYQLK</sequence>
<dbReference type="RefSeq" id="WP_282590369.1">
    <property type="nucleotide sequence ID" value="NZ_JAPAAF010000003.1"/>
</dbReference>
<evidence type="ECO:0000313" key="3">
    <source>
        <dbReference type="EMBL" id="MCW0481759.1"/>
    </source>
</evidence>
<dbReference type="AlphaFoldDB" id="A0AA42C5P5"/>
<reference evidence="3" key="1">
    <citation type="submission" date="2022-10" db="EMBL/GenBank/DDBJ databases">
        <title>Gaoshiqiia sediminis gen. nov., sp. nov., isolated from coastal sediment.</title>
        <authorList>
            <person name="Yu W.X."/>
            <person name="Mu D.S."/>
            <person name="Du J.Z."/>
            <person name="Liang Y.Q."/>
        </authorList>
    </citation>
    <scope>NUCLEOTIDE SEQUENCE</scope>
    <source>
        <strain evidence="3">A06</strain>
    </source>
</reference>
<dbReference type="Gene3D" id="2.40.160.130">
    <property type="entry name" value="Capsule assembly protein Wzi"/>
    <property type="match status" value="1"/>
</dbReference>
<dbReference type="EMBL" id="JAPAAF010000003">
    <property type="protein sequence ID" value="MCW0481759.1"/>
    <property type="molecule type" value="Genomic_DNA"/>
</dbReference>
<keyword evidence="4" id="KW-1185">Reference proteome</keyword>
<feature type="chain" id="PRO_5041271681" evidence="2">
    <location>
        <begin position="20"/>
        <end position="471"/>
    </location>
</feature>
<comment type="caution">
    <text evidence="3">The sequence shown here is derived from an EMBL/GenBank/DDBJ whole genome shotgun (WGS) entry which is preliminary data.</text>
</comment>
<evidence type="ECO:0000313" key="4">
    <source>
        <dbReference type="Proteomes" id="UP001163821"/>
    </source>
</evidence>
<evidence type="ECO:0000256" key="2">
    <source>
        <dbReference type="SAM" id="SignalP"/>
    </source>
</evidence>
<dbReference type="Proteomes" id="UP001163821">
    <property type="component" value="Unassembled WGS sequence"/>
</dbReference>
<evidence type="ECO:0000256" key="1">
    <source>
        <dbReference type="SAM" id="MobiDB-lite"/>
    </source>
</evidence>
<feature type="region of interest" description="Disordered" evidence="1">
    <location>
        <begin position="324"/>
        <end position="344"/>
    </location>
</feature>
<organism evidence="3 4">
    <name type="scientific">Gaoshiqia sediminis</name>
    <dbReference type="NCBI Taxonomy" id="2986998"/>
    <lineage>
        <taxon>Bacteria</taxon>
        <taxon>Pseudomonadati</taxon>
        <taxon>Bacteroidota</taxon>
        <taxon>Bacteroidia</taxon>
        <taxon>Marinilabiliales</taxon>
        <taxon>Prolixibacteraceae</taxon>
        <taxon>Gaoshiqia</taxon>
    </lineage>
</organism>
<keyword evidence="2" id="KW-0732">Signal</keyword>
<gene>
    <name evidence="3" type="ORF">N2K84_03385</name>
</gene>
<protein>
    <submittedName>
        <fullName evidence="3">Capsule assembly Wzi family protein</fullName>
    </submittedName>
</protein>
<proteinExistence type="predicted"/>
<feature type="signal peptide" evidence="2">
    <location>
        <begin position="1"/>
        <end position="19"/>
    </location>
</feature>
<accession>A0AA42C5P5</accession>
<dbReference type="InterPro" id="IPR038636">
    <property type="entry name" value="Wzi_sf"/>
</dbReference>